<reference evidence="1" key="2">
    <citation type="journal article" date="2023" name="IMA Fungus">
        <title>Comparative genomic study of the Penicillium genus elucidates a diverse pangenome and 15 lateral gene transfer events.</title>
        <authorList>
            <person name="Petersen C."/>
            <person name="Sorensen T."/>
            <person name="Nielsen M.R."/>
            <person name="Sondergaard T.E."/>
            <person name="Sorensen J.L."/>
            <person name="Fitzpatrick D.A."/>
            <person name="Frisvad J.C."/>
            <person name="Nielsen K.L."/>
        </authorList>
    </citation>
    <scope>NUCLEOTIDE SEQUENCE</scope>
    <source>
        <strain evidence="1">IBT 29495</strain>
    </source>
</reference>
<accession>A0A9W9XYV1</accession>
<dbReference type="Proteomes" id="UP001149954">
    <property type="component" value="Unassembled WGS sequence"/>
</dbReference>
<sequence length="66" mass="6921">MFEFGVAWGADRPSEAGSIVEPGEGHGALEDVNGLSLCPAVAAWFPGRGLNSRFFCGYMVLMEGVG</sequence>
<evidence type="ECO:0000313" key="1">
    <source>
        <dbReference type="EMBL" id="KAJ5512055.1"/>
    </source>
</evidence>
<organism evidence="1 2">
    <name type="scientific">Penicillium fimorum</name>
    <dbReference type="NCBI Taxonomy" id="1882269"/>
    <lineage>
        <taxon>Eukaryota</taxon>
        <taxon>Fungi</taxon>
        <taxon>Dikarya</taxon>
        <taxon>Ascomycota</taxon>
        <taxon>Pezizomycotina</taxon>
        <taxon>Eurotiomycetes</taxon>
        <taxon>Eurotiomycetidae</taxon>
        <taxon>Eurotiales</taxon>
        <taxon>Aspergillaceae</taxon>
        <taxon>Penicillium</taxon>
    </lineage>
</organism>
<evidence type="ECO:0000313" key="2">
    <source>
        <dbReference type="Proteomes" id="UP001149954"/>
    </source>
</evidence>
<dbReference type="AlphaFoldDB" id="A0A9W9XYV1"/>
<dbReference type="EMBL" id="JAPWDS010000002">
    <property type="protein sequence ID" value="KAJ5512055.1"/>
    <property type="molecule type" value="Genomic_DNA"/>
</dbReference>
<protein>
    <submittedName>
        <fullName evidence="1">Uncharacterized protein</fullName>
    </submittedName>
</protein>
<keyword evidence="2" id="KW-1185">Reference proteome</keyword>
<proteinExistence type="predicted"/>
<name>A0A9W9XYV1_9EURO</name>
<comment type="caution">
    <text evidence="1">The sequence shown here is derived from an EMBL/GenBank/DDBJ whole genome shotgun (WGS) entry which is preliminary data.</text>
</comment>
<reference evidence="1" key="1">
    <citation type="submission" date="2022-12" db="EMBL/GenBank/DDBJ databases">
        <authorList>
            <person name="Petersen C."/>
        </authorList>
    </citation>
    <scope>NUCLEOTIDE SEQUENCE</scope>
    <source>
        <strain evidence="1">IBT 29495</strain>
    </source>
</reference>
<gene>
    <name evidence="1" type="ORF">N7463_001607</name>
</gene>